<feature type="compositionally biased region" description="Basic and acidic residues" evidence="1">
    <location>
        <begin position="24"/>
        <end position="33"/>
    </location>
</feature>
<comment type="caution">
    <text evidence="2">The sequence shown here is derived from an EMBL/GenBank/DDBJ whole genome shotgun (WGS) entry which is preliminary data.</text>
</comment>
<evidence type="ECO:0000313" key="2">
    <source>
        <dbReference type="EMBL" id="KAK7853432.1"/>
    </source>
</evidence>
<organism evidence="2 3">
    <name type="scientific">Quercus suber</name>
    <name type="common">Cork oak</name>
    <dbReference type="NCBI Taxonomy" id="58331"/>
    <lineage>
        <taxon>Eukaryota</taxon>
        <taxon>Viridiplantae</taxon>
        <taxon>Streptophyta</taxon>
        <taxon>Embryophyta</taxon>
        <taxon>Tracheophyta</taxon>
        <taxon>Spermatophyta</taxon>
        <taxon>Magnoliopsida</taxon>
        <taxon>eudicotyledons</taxon>
        <taxon>Gunneridae</taxon>
        <taxon>Pentapetalae</taxon>
        <taxon>rosids</taxon>
        <taxon>fabids</taxon>
        <taxon>Fagales</taxon>
        <taxon>Fagaceae</taxon>
        <taxon>Quercus</taxon>
    </lineage>
</organism>
<keyword evidence="3" id="KW-1185">Reference proteome</keyword>
<name>A0AAW0LQN5_QUESU</name>
<dbReference type="AlphaFoldDB" id="A0AAW0LQN5"/>
<proteinExistence type="predicted"/>
<reference evidence="2 3" key="1">
    <citation type="journal article" date="2018" name="Sci. Data">
        <title>The draft genome sequence of cork oak.</title>
        <authorList>
            <person name="Ramos A.M."/>
            <person name="Usie A."/>
            <person name="Barbosa P."/>
            <person name="Barros P.M."/>
            <person name="Capote T."/>
            <person name="Chaves I."/>
            <person name="Simoes F."/>
            <person name="Abreu I."/>
            <person name="Carrasquinho I."/>
            <person name="Faro C."/>
            <person name="Guimaraes J.B."/>
            <person name="Mendonca D."/>
            <person name="Nobrega F."/>
            <person name="Rodrigues L."/>
            <person name="Saibo N.J.M."/>
            <person name="Varela M.C."/>
            <person name="Egas C."/>
            <person name="Matos J."/>
            <person name="Miguel C.M."/>
            <person name="Oliveira M.M."/>
            <person name="Ricardo C.P."/>
            <person name="Goncalves S."/>
        </authorList>
    </citation>
    <scope>NUCLEOTIDE SEQUENCE [LARGE SCALE GENOMIC DNA]</scope>
    <source>
        <strain evidence="3">cv. HL8</strain>
    </source>
</reference>
<dbReference type="Proteomes" id="UP000237347">
    <property type="component" value="Unassembled WGS sequence"/>
</dbReference>
<protein>
    <submittedName>
        <fullName evidence="2">Uncharacterized protein</fullName>
    </submittedName>
</protein>
<gene>
    <name evidence="2" type="ORF">CFP56_035793</name>
</gene>
<evidence type="ECO:0000256" key="1">
    <source>
        <dbReference type="SAM" id="MobiDB-lite"/>
    </source>
</evidence>
<evidence type="ECO:0000313" key="3">
    <source>
        <dbReference type="Proteomes" id="UP000237347"/>
    </source>
</evidence>
<dbReference type="PANTHER" id="PTHR37748:SF1">
    <property type="entry name" value="PROTEIN, PUTATIVE-RELATED"/>
    <property type="match status" value="1"/>
</dbReference>
<dbReference type="PANTHER" id="PTHR37748">
    <property type="entry name" value="PROTEIN, PUTATIVE-RELATED"/>
    <property type="match status" value="1"/>
</dbReference>
<accession>A0AAW0LQN5</accession>
<feature type="region of interest" description="Disordered" evidence="1">
    <location>
        <begin position="23"/>
        <end position="43"/>
    </location>
</feature>
<sequence>MALFSAFFNCFWPSSLSRVSNDAMKAESSEKPKNNSKSKSSSEAPIVVSHFTVNSYLSRGLK</sequence>
<dbReference type="EMBL" id="PKMF04000065">
    <property type="protein sequence ID" value="KAK7853432.1"/>
    <property type="molecule type" value="Genomic_DNA"/>
</dbReference>